<dbReference type="PANTHER" id="PTHR43344">
    <property type="entry name" value="PHOSPHOSERINE PHOSPHATASE"/>
    <property type="match status" value="1"/>
</dbReference>
<sequence length="300" mass="30884">MDLVLTVIAPPGSGLLDRAVLDAVRGAMRGIGALAGAPLWLKPGEAADIPFAEAAPEAAEAAARAALGDAPFDLVAQAAEGRRKRLLVADMDSTIVVGETLDELADQAGLKERIAAITARAMNGELDFAAALRERVAMLEGLPVRALAAVQERLAFMPGAATLVATMRAHGAYAALVSGGFRFFTRHVASALGFDLDEGNELETDGAVLTGRVVEPILDKGAKLATLRRLAAARGLPLAATLAVGDGANDLPMLQAAGLGIAFRAKPSVAAAARVRITHGDLTALLWAQGYTEAELVGRS</sequence>
<evidence type="ECO:0000256" key="3">
    <source>
        <dbReference type="ARBA" id="ARBA00022801"/>
    </source>
</evidence>
<keyword evidence="7" id="KW-1185">Reference proteome</keyword>
<keyword evidence="4" id="KW-0460">Magnesium</keyword>
<evidence type="ECO:0000313" key="7">
    <source>
        <dbReference type="Proteomes" id="UP000694001"/>
    </source>
</evidence>
<dbReference type="SFLD" id="SFLDG01137">
    <property type="entry name" value="C1.6.1:_Phosphoserine_Phosphat"/>
    <property type="match status" value="1"/>
</dbReference>
<organism evidence="6 7">
    <name type="scientific">Elioraea tepida</name>
    <dbReference type="NCBI Taxonomy" id="2843330"/>
    <lineage>
        <taxon>Bacteria</taxon>
        <taxon>Pseudomonadati</taxon>
        <taxon>Pseudomonadota</taxon>
        <taxon>Alphaproteobacteria</taxon>
        <taxon>Acetobacterales</taxon>
        <taxon>Elioraeaceae</taxon>
        <taxon>Elioraea</taxon>
    </lineage>
</organism>
<dbReference type="SFLD" id="SFLDF00029">
    <property type="entry name" value="phosphoserine_phosphatase"/>
    <property type="match status" value="1"/>
</dbReference>
<dbReference type="KEGG" id="elio:KO353_13855"/>
<dbReference type="NCBIfam" id="TIGR01488">
    <property type="entry name" value="HAD-SF-IB"/>
    <property type="match status" value="1"/>
</dbReference>
<dbReference type="GO" id="GO:0036424">
    <property type="term" value="F:L-phosphoserine phosphatase activity"/>
    <property type="evidence" value="ECO:0007669"/>
    <property type="project" value="InterPro"/>
</dbReference>
<dbReference type="GO" id="GO:0006564">
    <property type="term" value="P:L-serine biosynthetic process"/>
    <property type="evidence" value="ECO:0007669"/>
    <property type="project" value="InterPro"/>
</dbReference>
<evidence type="ECO:0000256" key="2">
    <source>
        <dbReference type="ARBA" id="ARBA00022723"/>
    </source>
</evidence>
<dbReference type="GO" id="GO:0000287">
    <property type="term" value="F:magnesium ion binding"/>
    <property type="evidence" value="ECO:0007669"/>
    <property type="project" value="TreeGrafter"/>
</dbReference>
<reference evidence="6" key="1">
    <citation type="submission" date="2021-06" db="EMBL/GenBank/DDBJ databases">
        <title>Elioraea tepida, sp. nov., a moderately thermophilic aerobic anoxygenic phototrophic bacterium isolated from an alkaline siliceous hot spring mat community in Yellowstone National Park, WY, USA.</title>
        <authorList>
            <person name="Saini M.K."/>
            <person name="Yoshida S."/>
            <person name="Sebastian A."/>
            <person name="Hirose S."/>
            <person name="Hara E."/>
            <person name="Tamaki H."/>
            <person name="Soulier N.T."/>
            <person name="Albert I."/>
            <person name="Hanada S."/>
            <person name="Bryant D.A."/>
            <person name="Tank M."/>
        </authorList>
    </citation>
    <scope>NUCLEOTIDE SEQUENCE</scope>
    <source>
        <strain evidence="6">MS-P2</strain>
    </source>
</reference>
<evidence type="ECO:0000313" key="6">
    <source>
        <dbReference type="EMBL" id="QXM24318.1"/>
    </source>
</evidence>
<feature type="active site" description="Nucleophile" evidence="5">
    <location>
        <position position="90"/>
    </location>
</feature>
<gene>
    <name evidence="6" type="primary">serB</name>
    <name evidence="6" type="ORF">KO353_13855</name>
</gene>
<dbReference type="Pfam" id="PF12710">
    <property type="entry name" value="HAD"/>
    <property type="match status" value="1"/>
</dbReference>
<evidence type="ECO:0000256" key="1">
    <source>
        <dbReference type="ARBA" id="ARBA00022605"/>
    </source>
</evidence>
<accession>A0A975U2T3</accession>
<dbReference type="EMBL" id="CP076448">
    <property type="protein sequence ID" value="QXM24318.1"/>
    <property type="molecule type" value="Genomic_DNA"/>
</dbReference>
<dbReference type="InterPro" id="IPR050582">
    <property type="entry name" value="HAD-like_SerB"/>
</dbReference>
<protein>
    <submittedName>
        <fullName evidence="6">Phosphoserine phosphatase SerB</fullName>
        <ecNumber evidence="6">3.1.3.3</ecNumber>
    </submittedName>
</protein>
<proteinExistence type="predicted"/>
<name>A0A975U2T3_9PROT</name>
<keyword evidence="2" id="KW-0479">Metal-binding</keyword>
<dbReference type="PANTHER" id="PTHR43344:SF2">
    <property type="entry name" value="PHOSPHOSERINE PHOSPHATASE"/>
    <property type="match status" value="1"/>
</dbReference>
<dbReference type="InterPro" id="IPR004469">
    <property type="entry name" value="PSP"/>
</dbReference>
<dbReference type="GO" id="GO:0005737">
    <property type="term" value="C:cytoplasm"/>
    <property type="evidence" value="ECO:0007669"/>
    <property type="project" value="TreeGrafter"/>
</dbReference>
<keyword evidence="1" id="KW-0028">Amino-acid biosynthesis</keyword>
<dbReference type="RefSeq" id="WP_218285375.1">
    <property type="nucleotide sequence ID" value="NZ_CP076448.1"/>
</dbReference>
<dbReference type="EC" id="3.1.3.3" evidence="6"/>
<evidence type="ECO:0000256" key="4">
    <source>
        <dbReference type="ARBA" id="ARBA00022842"/>
    </source>
</evidence>
<dbReference type="AlphaFoldDB" id="A0A975U2T3"/>
<dbReference type="NCBIfam" id="TIGR00338">
    <property type="entry name" value="serB"/>
    <property type="match status" value="1"/>
</dbReference>
<dbReference type="Proteomes" id="UP000694001">
    <property type="component" value="Chromosome"/>
</dbReference>
<dbReference type="SFLD" id="SFLDG01136">
    <property type="entry name" value="C1.6:_Phosphoserine_Phosphatas"/>
    <property type="match status" value="1"/>
</dbReference>
<evidence type="ECO:0000256" key="5">
    <source>
        <dbReference type="PIRSR" id="PIRSR604469-1"/>
    </source>
</evidence>
<dbReference type="SFLD" id="SFLDS00003">
    <property type="entry name" value="Haloacid_Dehalogenase"/>
    <property type="match status" value="1"/>
</dbReference>
<feature type="active site" description="Proton donor" evidence="5">
    <location>
        <position position="92"/>
    </location>
</feature>
<keyword evidence="3 6" id="KW-0378">Hydrolase</keyword>